<name>A0ABZ2GYF0_9CAUD</name>
<accession>A0ABZ2GYF0</accession>
<proteinExistence type="predicted"/>
<keyword evidence="2" id="KW-1185">Reference proteome</keyword>
<protein>
    <submittedName>
        <fullName evidence="1">O-spanin</fullName>
    </submittedName>
</protein>
<organism evidence="1 2">
    <name type="scientific">Xanthomonas phage SB3</name>
    <dbReference type="NCBI Taxonomy" id="3117472"/>
    <lineage>
        <taxon>Viruses</taxon>
        <taxon>Duplodnaviria</taxon>
        <taxon>Heunggongvirae</taxon>
        <taxon>Uroviricota</taxon>
        <taxon>Caudoviricetes</taxon>
        <taxon>Autographivirales</taxon>
        <taxon>Autonotataviridae</taxon>
        <taxon>Euvesivirus</taxon>
        <taxon>Euvesivirus SB3</taxon>
    </lineage>
</organism>
<evidence type="ECO:0000313" key="2">
    <source>
        <dbReference type="Proteomes" id="UP001386178"/>
    </source>
</evidence>
<dbReference type="Proteomes" id="UP001386178">
    <property type="component" value="Segment"/>
</dbReference>
<dbReference type="InterPro" id="IPR058979">
    <property type="entry name" value="LysC-like"/>
</dbReference>
<reference evidence="1 2" key="1">
    <citation type="submission" date="2024-01" db="EMBL/GenBank/DDBJ databases">
        <title>Novel lytic viruses for Xanthomonas sp. and Stenotrophomonas maltophilia.</title>
        <authorList>
            <person name="Petrzik K."/>
            <person name="Brazdova S."/>
            <person name="Sovova L."/>
            <person name="Neoralova M."/>
        </authorList>
    </citation>
    <scope>NUCLEOTIDE SEQUENCE [LARGE SCALE GENOMIC DNA]</scope>
</reference>
<dbReference type="EMBL" id="PP079414">
    <property type="protein sequence ID" value="WWO60270.1"/>
    <property type="molecule type" value="Genomic_DNA"/>
</dbReference>
<evidence type="ECO:0000313" key="1">
    <source>
        <dbReference type="EMBL" id="WWO60270.1"/>
    </source>
</evidence>
<dbReference type="Pfam" id="PF23793">
    <property type="entry name" value="LysC"/>
    <property type="match status" value="1"/>
</dbReference>
<sequence length="46" mass="5364">MQDCTVTYWSAPTMTQGDLVWLAKAREYDIERCNVDKAAIREWLGK</sequence>